<feature type="domain" description="DUF4439" evidence="3">
    <location>
        <begin position="220"/>
        <end position="350"/>
    </location>
</feature>
<evidence type="ECO:0000313" key="5">
    <source>
        <dbReference type="Proteomes" id="UP000319103"/>
    </source>
</evidence>
<feature type="compositionally biased region" description="Basic and acidic residues" evidence="1">
    <location>
        <begin position="37"/>
        <end position="51"/>
    </location>
</feature>
<evidence type="ECO:0000256" key="1">
    <source>
        <dbReference type="SAM" id="MobiDB-lite"/>
    </source>
</evidence>
<dbReference type="EMBL" id="VIGB01000003">
    <property type="protein sequence ID" value="TQF05339.1"/>
    <property type="molecule type" value="Genomic_DNA"/>
</dbReference>
<dbReference type="OrthoDB" id="3855078at2"/>
<feature type="compositionally biased region" description="Low complexity" evidence="1">
    <location>
        <begin position="118"/>
        <end position="142"/>
    </location>
</feature>
<dbReference type="Gene3D" id="1.20.1260.10">
    <property type="match status" value="1"/>
</dbReference>
<dbReference type="Proteomes" id="UP000319103">
    <property type="component" value="Unassembled WGS sequence"/>
</dbReference>
<keyword evidence="2" id="KW-0732">Signal</keyword>
<accession>A0A540W8I2</accession>
<dbReference type="SUPFAM" id="SSF47240">
    <property type="entry name" value="Ferritin-like"/>
    <property type="match status" value="1"/>
</dbReference>
<reference evidence="4 5" key="1">
    <citation type="submission" date="2019-06" db="EMBL/GenBank/DDBJ databases">
        <title>Description of Kitasatospora acidophila sp. nov. isolated from pine grove soil, and reclassification of Streptomyces novaecaesareae to Kitasatospora novaeceasareae comb. nov.</title>
        <authorList>
            <person name="Kim M.J."/>
        </authorList>
    </citation>
    <scope>NUCLEOTIDE SEQUENCE [LARGE SCALE GENOMIC DNA]</scope>
    <source>
        <strain evidence="4 5">MMS16-CNU292</strain>
    </source>
</reference>
<name>A0A540W8I2_9ACTN</name>
<comment type="caution">
    <text evidence="4">The sequence shown here is derived from an EMBL/GenBank/DDBJ whole genome shotgun (WGS) entry which is preliminary data.</text>
</comment>
<evidence type="ECO:0000259" key="3">
    <source>
        <dbReference type="Pfam" id="PF14530"/>
    </source>
</evidence>
<protein>
    <submittedName>
        <fullName evidence="4">DUF4439 domain-containing protein</fullName>
    </submittedName>
</protein>
<dbReference type="InterPro" id="IPR012347">
    <property type="entry name" value="Ferritin-like"/>
</dbReference>
<dbReference type="InterPro" id="IPR029447">
    <property type="entry name" value="DUF4439"/>
</dbReference>
<dbReference type="PROSITE" id="PS51257">
    <property type="entry name" value="PROKAR_LIPOPROTEIN"/>
    <property type="match status" value="1"/>
</dbReference>
<feature type="region of interest" description="Disordered" evidence="1">
    <location>
        <begin position="27"/>
        <end position="51"/>
    </location>
</feature>
<feature type="region of interest" description="Disordered" evidence="1">
    <location>
        <begin position="96"/>
        <end position="142"/>
    </location>
</feature>
<feature type="chain" id="PRO_5039634005" evidence="2">
    <location>
        <begin position="23"/>
        <end position="360"/>
    </location>
</feature>
<dbReference type="InterPro" id="IPR009078">
    <property type="entry name" value="Ferritin-like_SF"/>
</dbReference>
<dbReference type="PROSITE" id="PS51318">
    <property type="entry name" value="TAT"/>
    <property type="match status" value="1"/>
</dbReference>
<gene>
    <name evidence="4" type="ORF">E6W39_27765</name>
</gene>
<feature type="region of interest" description="Disordered" evidence="1">
    <location>
        <begin position="186"/>
        <end position="216"/>
    </location>
</feature>
<sequence length="360" mass="34160">MHSPSRRTLLASGALTAAGLLAACTAGSGRGSGSGGRAHDRAGAPKADPDLPLRTRAVAGADALLAQYAAVPVAAAGGAPLAQLQTEVAAERGALATGLPGGGAPGASGSPSGGAPGASGSPSSASPGAGHSPSGSPAGAAGLAAAEKSTALARLADLPAASPELARLLAAVAAAGALRAVRLGDQSPLPAPADQPSSATPSASGSPGAADPPSADATAALQAALAAEHAAVYAFGVVGAKLPPGPKRDDARICYAAHQARRDAWDRLLHGAGATPTAAAPGYRLPFPVPDATAAGQLAAEVEKRLTAVYGDLVAATTGDLRARAAAALSTAVLQCAHWGGTPGPLPGLPAAAAPSGSPR</sequence>
<dbReference type="Pfam" id="PF14530">
    <property type="entry name" value="DUF4439"/>
    <property type="match status" value="1"/>
</dbReference>
<dbReference type="AlphaFoldDB" id="A0A540W8I2"/>
<feature type="signal peptide" evidence="2">
    <location>
        <begin position="1"/>
        <end position="22"/>
    </location>
</feature>
<dbReference type="RefSeq" id="WP_141635825.1">
    <property type="nucleotide sequence ID" value="NZ_VIGB01000003.1"/>
</dbReference>
<organism evidence="4 5">
    <name type="scientific">Kitasatospora acidiphila</name>
    <dbReference type="NCBI Taxonomy" id="2567942"/>
    <lineage>
        <taxon>Bacteria</taxon>
        <taxon>Bacillati</taxon>
        <taxon>Actinomycetota</taxon>
        <taxon>Actinomycetes</taxon>
        <taxon>Kitasatosporales</taxon>
        <taxon>Streptomycetaceae</taxon>
        <taxon>Kitasatospora</taxon>
    </lineage>
</organism>
<dbReference type="InterPro" id="IPR006311">
    <property type="entry name" value="TAT_signal"/>
</dbReference>
<evidence type="ECO:0000256" key="2">
    <source>
        <dbReference type="SAM" id="SignalP"/>
    </source>
</evidence>
<evidence type="ECO:0000313" key="4">
    <source>
        <dbReference type="EMBL" id="TQF05339.1"/>
    </source>
</evidence>
<keyword evidence="5" id="KW-1185">Reference proteome</keyword>
<feature type="compositionally biased region" description="Low complexity" evidence="1">
    <location>
        <begin position="196"/>
        <end position="216"/>
    </location>
</feature>
<proteinExistence type="predicted"/>
<feature type="compositionally biased region" description="Gly residues" evidence="1">
    <location>
        <begin position="99"/>
        <end position="117"/>
    </location>
</feature>